<evidence type="ECO:0000256" key="6">
    <source>
        <dbReference type="ARBA" id="ARBA00023242"/>
    </source>
</evidence>
<dbReference type="GO" id="GO:0006357">
    <property type="term" value="P:regulation of transcription by RNA polymerase II"/>
    <property type="evidence" value="ECO:0007669"/>
    <property type="project" value="TreeGrafter"/>
</dbReference>
<dbReference type="PANTHER" id="PTHR12549:SF38">
    <property type="entry name" value="JMJC DOMAIN-CONTAINING HISTONE DEMETHYLASE 2, ISOFORM A"/>
    <property type="match status" value="1"/>
</dbReference>
<dbReference type="EC" id="1.14.11.65" evidence="7"/>
<reference evidence="10" key="1">
    <citation type="submission" date="2005-10" db="EMBL/GenBank/DDBJ databases">
        <authorList>
            <person name="Loftus B.J."/>
            <person name="Nene V.M."/>
            <person name="Hannick L.I."/>
            <person name="Bidwell S."/>
            <person name="Haas B."/>
            <person name="Amedeo P."/>
            <person name="Orvis J."/>
            <person name="Wortman J.R."/>
            <person name="White O.R."/>
            <person name="Salzberg S."/>
            <person name="Shumway M."/>
            <person name="Koo H."/>
            <person name="Zhao Y."/>
            <person name="Holmes M."/>
            <person name="Miller J."/>
            <person name="Schatz M."/>
            <person name="Pop M."/>
            <person name="Pai G."/>
            <person name="Utterback T."/>
            <person name="Rogers Y.-H."/>
            <person name="Kravitz S."/>
            <person name="Fraser C.M."/>
        </authorList>
    </citation>
    <scope>NUCLEOTIDE SEQUENCE</scope>
    <source>
        <strain evidence="10">Liverpool</strain>
    </source>
</reference>
<evidence type="ECO:0000313" key="11">
    <source>
        <dbReference type="Proteomes" id="UP000682892"/>
    </source>
</evidence>
<evidence type="ECO:0000256" key="1">
    <source>
        <dbReference type="ARBA" id="ARBA00001954"/>
    </source>
</evidence>
<evidence type="ECO:0000259" key="9">
    <source>
        <dbReference type="PROSITE" id="PS51184"/>
    </source>
</evidence>
<dbReference type="SUPFAM" id="SSF51197">
    <property type="entry name" value="Clavaminate synthase-like"/>
    <property type="match status" value="1"/>
</dbReference>
<evidence type="ECO:0000256" key="8">
    <source>
        <dbReference type="ARBA" id="ARBA00047648"/>
    </source>
</evidence>
<sequence length="703" mass="81806">LSRCRECGRSAASRLKDSDTIFCRFIAFRKLRYNTLGHMEVAGFADPHQDAQKPDISLWDANLSKVPIDLSVEKSKFLLGQVGYKFCELFHQEKEAYFEHMSEDKTIAWKQAVNGVREMCDVCSTTLFNYHWVCSTCGFVVCIDCYKVRYSGISNNFTRLTIIAYRDCYMWLHCTNREPHVQNKLMLTQIIPANSLYKLVRQMHGVCALLEIPLNCECPLSKESLFRKIKDRLEFIFPITIEKHLSEKYSESESLIDFTAEFQVQHSNIQSFLNDFLSEFVFLTGQNSTDNLTDDVQIMEYNRYMKKGIEFQNKGERVMTLKESEKLYPNVAHQWLCNGRLLRLLDPLSDNNYNTFHDQWERGQPVMVSYVSDKLDMSLWRPESFIREFGDIENDLINCLNGKLVRGQKMKVFWEGFDRIAFRLMDERDRPMMLKLKDWPPGDDFAEMMPTRFNDLMNNLPLSEYTRREGRLNLASRLSSFFVRPDLGPKMYSAYGSALHPTKGTTNLHLDVSDAVNVMVYTAVPKDVERTKYVQKVLDAIDSDECDVFTRQRIRDKADLPGALWHIYHAKDADKIRSLLHKIEVERGISIKANHDPIHDQKWYLDANLRKRLLQEYNVEGYSIVQCSGDAIFIPAGAPHQVRNLHNCVKVAEDFVSPENISYCFKLTNEFRHLTNTHSNHEDKLQIKNIIYHTVKDAVSCLT</sequence>
<feature type="non-terminal residue" evidence="10">
    <location>
        <position position="1"/>
    </location>
</feature>
<dbReference type="SMART" id="SM00558">
    <property type="entry name" value="JmjC"/>
    <property type="match status" value="1"/>
</dbReference>
<comment type="catalytic activity">
    <reaction evidence="8">
        <text>N(6),N(6)-dimethyl-L-lysyl(9)-[histone H3] + 2 2-oxoglutarate + 2 O2 = L-lysyl(9)-[histone H3] + 2 formaldehyde + 2 succinate + 2 CO2</text>
        <dbReference type="Rhea" id="RHEA:60188"/>
        <dbReference type="Rhea" id="RHEA-COMP:15541"/>
        <dbReference type="Rhea" id="RHEA-COMP:15546"/>
        <dbReference type="ChEBI" id="CHEBI:15379"/>
        <dbReference type="ChEBI" id="CHEBI:16526"/>
        <dbReference type="ChEBI" id="CHEBI:16810"/>
        <dbReference type="ChEBI" id="CHEBI:16842"/>
        <dbReference type="ChEBI" id="CHEBI:29969"/>
        <dbReference type="ChEBI" id="CHEBI:30031"/>
        <dbReference type="ChEBI" id="CHEBI:61976"/>
        <dbReference type="EC" id="1.14.11.65"/>
    </reaction>
</comment>
<dbReference type="EMBL" id="CH477425">
    <property type="protein sequence ID" value="EAT41178.1"/>
    <property type="molecule type" value="Genomic_DNA"/>
</dbReference>
<evidence type="ECO:0000256" key="3">
    <source>
        <dbReference type="ARBA" id="ARBA00022723"/>
    </source>
</evidence>
<comment type="cofactor">
    <cofactor evidence="1">
        <name>Fe(2+)</name>
        <dbReference type="ChEBI" id="CHEBI:29033"/>
    </cofactor>
</comment>
<dbReference type="OMA" id="RAMTLAH"/>
<keyword evidence="4" id="KW-0560">Oxidoreductase</keyword>
<evidence type="ECO:0000256" key="4">
    <source>
        <dbReference type="ARBA" id="ARBA00023002"/>
    </source>
</evidence>
<dbReference type="GO" id="GO:0000118">
    <property type="term" value="C:histone deacetylase complex"/>
    <property type="evidence" value="ECO:0007669"/>
    <property type="project" value="TreeGrafter"/>
</dbReference>
<organism evidence="10 11">
    <name type="scientific">Aedes aegypti</name>
    <name type="common">Yellowfever mosquito</name>
    <name type="synonym">Culex aegypti</name>
    <dbReference type="NCBI Taxonomy" id="7159"/>
    <lineage>
        <taxon>Eukaryota</taxon>
        <taxon>Metazoa</taxon>
        <taxon>Ecdysozoa</taxon>
        <taxon>Arthropoda</taxon>
        <taxon>Hexapoda</taxon>
        <taxon>Insecta</taxon>
        <taxon>Pterygota</taxon>
        <taxon>Neoptera</taxon>
        <taxon>Endopterygota</taxon>
        <taxon>Diptera</taxon>
        <taxon>Nematocera</taxon>
        <taxon>Culicoidea</taxon>
        <taxon>Culicidae</taxon>
        <taxon>Culicinae</taxon>
        <taxon>Aedini</taxon>
        <taxon>Aedes</taxon>
        <taxon>Stegomyia</taxon>
    </lineage>
</organism>
<dbReference type="GO" id="GO:0003712">
    <property type="term" value="F:transcription coregulator activity"/>
    <property type="evidence" value="ECO:0007669"/>
    <property type="project" value="TreeGrafter"/>
</dbReference>
<dbReference type="PANTHER" id="PTHR12549">
    <property type="entry name" value="JMJC DOMAIN-CONTAINING HISTONE DEMETHYLATION PROTEIN"/>
    <property type="match status" value="1"/>
</dbReference>
<dbReference type="VEuPathDB" id="VectorBase:AAEL018133"/>
<evidence type="ECO:0000256" key="7">
    <source>
        <dbReference type="ARBA" id="ARBA00038951"/>
    </source>
</evidence>
<protein>
    <recommendedName>
        <fullName evidence="7">[histone H3]-dimethyl-L-lysine(9) demethylase</fullName>
        <ecNumber evidence="7">1.14.11.65</ecNumber>
    </recommendedName>
</protein>
<dbReference type="GO" id="GO:0046872">
    <property type="term" value="F:metal ion binding"/>
    <property type="evidence" value="ECO:0007669"/>
    <property type="project" value="UniProtKB-KW"/>
</dbReference>
<dbReference type="FunFam" id="2.60.120.650:FF:000004">
    <property type="entry name" value="Putative lysine-specific demethylase 3B"/>
    <property type="match status" value="1"/>
</dbReference>
<dbReference type="PhylomeDB" id="Q173F8"/>
<keyword evidence="6" id="KW-0539">Nucleus</keyword>
<feature type="domain" description="JmjC" evidence="9">
    <location>
        <begin position="449"/>
        <end position="672"/>
    </location>
</feature>
<gene>
    <name evidence="10" type="ORF">AaeL_AAEL007157</name>
</gene>
<dbReference type="GO" id="GO:0140683">
    <property type="term" value="F:histone H3K9me/H3K9me2 demethylase activity"/>
    <property type="evidence" value="ECO:0007669"/>
    <property type="project" value="UniProtKB-EC"/>
</dbReference>
<dbReference type="AlphaFoldDB" id="Q173F8"/>
<evidence type="ECO:0000256" key="2">
    <source>
        <dbReference type="ARBA" id="ARBA00004123"/>
    </source>
</evidence>
<dbReference type="InterPro" id="IPR003347">
    <property type="entry name" value="JmjC_dom"/>
</dbReference>
<dbReference type="GO" id="GO:0031490">
    <property type="term" value="F:chromatin DNA binding"/>
    <property type="evidence" value="ECO:0007669"/>
    <property type="project" value="TreeGrafter"/>
</dbReference>
<dbReference type="PROSITE" id="PS51184">
    <property type="entry name" value="JMJC"/>
    <property type="match status" value="1"/>
</dbReference>
<dbReference type="InterPro" id="IPR045109">
    <property type="entry name" value="LSDs-like"/>
</dbReference>
<feature type="non-terminal residue" evidence="10">
    <location>
        <position position="703"/>
    </location>
</feature>
<reference evidence="10" key="2">
    <citation type="journal article" date="2007" name="Science">
        <title>Genome sequence of Aedes aegypti, a major arbovirus vector.</title>
        <authorList>
            <person name="Nene V."/>
            <person name="Wortman J.R."/>
            <person name="Lawson D."/>
            <person name="Haas B."/>
            <person name="Kodira C."/>
            <person name="Tu Z.J."/>
            <person name="Loftus B."/>
            <person name="Xi Z."/>
            <person name="Megy K."/>
            <person name="Grabherr M."/>
            <person name="Ren Q."/>
            <person name="Zdobnov E.M."/>
            <person name="Lobo N.F."/>
            <person name="Campbell K.S."/>
            <person name="Brown S.E."/>
            <person name="Bonaldo M.F."/>
            <person name="Zhu J."/>
            <person name="Sinkins S.P."/>
            <person name="Hogenkamp D.G."/>
            <person name="Amedeo P."/>
            <person name="Arensburger P."/>
            <person name="Atkinson P.W."/>
            <person name="Bidwell S."/>
            <person name="Biedler J."/>
            <person name="Birney E."/>
            <person name="Bruggner R.V."/>
            <person name="Costas J."/>
            <person name="Coy M.R."/>
            <person name="Crabtree J."/>
            <person name="Crawford M."/>
            <person name="Debruyn B."/>
            <person name="Decaprio D."/>
            <person name="Eiglmeier K."/>
            <person name="Eisenstadt E."/>
            <person name="El-Dorry H."/>
            <person name="Gelbart W.M."/>
            <person name="Gomes S.L."/>
            <person name="Hammond M."/>
            <person name="Hannick L.I."/>
            <person name="Hogan J.R."/>
            <person name="Holmes M.H."/>
            <person name="Jaffe D."/>
            <person name="Johnston J.S."/>
            <person name="Kennedy R.C."/>
            <person name="Koo H."/>
            <person name="Kravitz S."/>
            <person name="Kriventseva E.V."/>
            <person name="Kulp D."/>
            <person name="Labutti K."/>
            <person name="Lee E."/>
            <person name="Li S."/>
            <person name="Lovin D.D."/>
            <person name="Mao C."/>
            <person name="Mauceli E."/>
            <person name="Menck C.F."/>
            <person name="Miller J.R."/>
            <person name="Montgomery P."/>
            <person name="Mori A."/>
            <person name="Nascimento A.L."/>
            <person name="Naveira H.F."/>
            <person name="Nusbaum C."/>
            <person name="O'leary S."/>
            <person name="Orvis J."/>
            <person name="Pertea M."/>
            <person name="Quesneville H."/>
            <person name="Reidenbach K.R."/>
            <person name="Rogers Y.H."/>
            <person name="Roth C.W."/>
            <person name="Schneider J.R."/>
            <person name="Schatz M."/>
            <person name="Shumway M."/>
            <person name="Stanke M."/>
            <person name="Stinson E.O."/>
            <person name="Tubio J.M."/>
            <person name="Vanzee J.P."/>
            <person name="Verjovski-Almeida S."/>
            <person name="Werner D."/>
            <person name="White O."/>
            <person name="Wyder S."/>
            <person name="Zeng Q."/>
            <person name="Zhao Q."/>
            <person name="Zhao Y."/>
            <person name="Hill C.A."/>
            <person name="Raikhel A.S."/>
            <person name="Soares M.B."/>
            <person name="Knudson D.L."/>
            <person name="Lee N.H."/>
            <person name="Galagan J."/>
            <person name="Salzberg S.L."/>
            <person name="Paulsen I.T."/>
            <person name="Dimopoulos G."/>
            <person name="Collins F.H."/>
            <person name="Birren B."/>
            <person name="Fraser-Liggett C.M."/>
            <person name="Severson D.W."/>
        </authorList>
    </citation>
    <scope>NUCLEOTIDE SEQUENCE [LARGE SCALE GENOMIC DNA]</scope>
    <source>
        <strain evidence="10">Liverpool</strain>
    </source>
</reference>
<dbReference type="Proteomes" id="UP000682892">
    <property type="component" value="Unassembled WGS sequence"/>
</dbReference>
<dbReference type="Gene3D" id="2.60.120.650">
    <property type="entry name" value="Cupin"/>
    <property type="match status" value="1"/>
</dbReference>
<dbReference type="Pfam" id="PF02373">
    <property type="entry name" value="JmjC"/>
    <property type="match status" value="1"/>
</dbReference>
<evidence type="ECO:0000256" key="5">
    <source>
        <dbReference type="ARBA" id="ARBA00023004"/>
    </source>
</evidence>
<keyword evidence="5" id="KW-0408">Iron</keyword>
<dbReference type="GO" id="GO:0000785">
    <property type="term" value="C:chromatin"/>
    <property type="evidence" value="ECO:0007669"/>
    <property type="project" value="TreeGrafter"/>
</dbReference>
<name>Q173F8_AEDAE</name>
<accession>Q173F8</accession>
<evidence type="ECO:0000313" key="10">
    <source>
        <dbReference type="EMBL" id="EAT41178.1"/>
    </source>
</evidence>
<comment type="subcellular location">
    <subcellularLocation>
        <location evidence="2">Nucleus</location>
    </subcellularLocation>
</comment>
<reference evidence="10" key="3">
    <citation type="submission" date="2012-09" db="EMBL/GenBank/DDBJ databases">
        <authorList>
            <consortium name="VectorBase"/>
        </authorList>
    </citation>
    <scope>NUCLEOTIDE SEQUENCE</scope>
    <source>
        <strain evidence="10">Liverpool</strain>
    </source>
</reference>
<keyword evidence="3" id="KW-0479">Metal-binding</keyword>
<dbReference type="eggNOG" id="KOG1356">
    <property type="taxonomic scope" value="Eukaryota"/>
</dbReference>
<proteinExistence type="predicted"/>